<dbReference type="InterPro" id="IPR050204">
    <property type="entry name" value="AraC_XylS_family_regulators"/>
</dbReference>
<dbReference type="SMART" id="SM00342">
    <property type="entry name" value="HTH_ARAC"/>
    <property type="match status" value="1"/>
</dbReference>
<evidence type="ECO:0000313" key="5">
    <source>
        <dbReference type="EMBL" id="GJE62650.1"/>
    </source>
</evidence>
<gene>
    <name evidence="5" type="primary">nphR_3</name>
    <name evidence="5" type="ORF">MPOCJGCO_4783</name>
</gene>
<feature type="domain" description="HTH araC/xylS-type" evidence="4">
    <location>
        <begin position="212"/>
        <end position="313"/>
    </location>
</feature>
<dbReference type="InterPro" id="IPR018060">
    <property type="entry name" value="HTH_AraC"/>
</dbReference>
<evidence type="ECO:0000259" key="4">
    <source>
        <dbReference type="PROSITE" id="PS01124"/>
    </source>
</evidence>
<proteinExistence type="predicted"/>
<dbReference type="SUPFAM" id="SSF46689">
    <property type="entry name" value="Homeodomain-like"/>
    <property type="match status" value="1"/>
</dbReference>
<dbReference type="InterPro" id="IPR035418">
    <property type="entry name" value="AraC-bd_2"/>
</dbReference>
<comment type="caution">
    <text evidence="5">The sequence shown here is derived from an EMBL/GenBank/DDBJ whole genome shotgun (WGS) entry which is preliminary data.</text>
</comment>
<dbReference type="PROSITE" id="PS01124">
    <property type="entry name" value="HTH_ARAC_FAMILY_2"/>
    <property type="match status" value="1"/>
</dbReference>
<reference evidence="5" key="2">
    <citation type="submission" date="2021-08" db="EMBL/GenBank/DDBJ databases">
        <authorList>
            <person name="Tani A."/>
            <person name="Ola A."/>
            <person name="Ogura Y."/>
            <person name="Katsura K."/>
            <person name="Hayashi T."/>
        </authorList>
    </citation>
    <scope>NUCLEOTIDE SEQUENCE</scope>
    <source>
        <strain evidence="5">DSM 23632</strain>
    </source>
</reference>
<dbReference type="Pfam" id="PF12833">
    <property type="entry name" value="HTH_18"/>
    <property type="match status" value="1"/>
</dbReference>
<dbReference type="Proteomes" id="UP001055057">
    <property type="component" value="Unassembled WGS sequence"/>
</dbReference>
<dbReference type="PRINTS" id="PR00032">
    <property type="entry name" value="HTHARAC"/>
</dbReference>
<keyword evidence="3" id="KW-0804">Transcription</keyword>
<accession>A0ABQ4U5E9</accession>
<keyword evidence="2" id="KW-0238">DNA-binding</keyword>
<dbReference type="EMBL" id="BPRB01000366">
    <property type="protein sequence ID" value="GJE62650.1"/>
    <property type="molecule type" value="Genomic_DNA"/>
</dbReference>
<evidence type="ECO:0000313" key="6">
    <source>
        <dbReference type="Proteomes" id="UP001055057"/>
    </source>
</evidence>
<dbReference type="Gene3D" id="1.10.10.60">
    <property type="entry name" value="Homeodomain-like"/>
    <property type="match status" value="1"/>
</dbReference>
<reference evidence="5" key="1">
    <citation type="journal article" date="2021" name="Front. Microbiol.">
        <title>Comprehensive Comparative Genomics and Phenotyping of Methylobacterium Species.</title>
        <authorList>
            <person name="Alessa O."/>
            <person name="Ogura Y."/>
            <person name="Fujitani Y."/>
            <person name="Takami H."/>
            <person name="Hayashi T."/>
            <person name="Sahin N."/>
            <person name="Tani A."/>
        </authorList>
    </citation>
    <scope>NUCLEOTIDE SEQUENCE</scope>
    <source>
        <strain evidence="5">DSM 23632</strain>
    </source>
</reference>
<keyword evidence="1" id="KW-0805">Transcription regulation</keyword>
<dbReference type="RefSeq" id="WP_238185288.1">
    <property type="nucleotide sequence ID" value="NZ_BPRB01000366.1"/>
</dbReference>
<dbReference type="PROSITE" id="PS00041">
    <property type="entry name" value="HTH_ARAC_FAMILY_1"/>
    <property type="match status" value="1"/>
</dbReference>
<organism evidence="5 6">
    <name type="scientific">Methylobacterium trifolii</name>
    <dbReference type="NCBI Taxonomy" id="1003092"/>
    <lineage>
        <taxon>Bacteria</taxon>
        <taxon>Pseudomonadati</taxon>
        <taxon>Pseudomonadota</taxon>
        <taxon>Alphaproteobacteria</taxon>
        <taxon>Hyphomicrobiales</taxon>
        <taxon>Methylobacteriaceae</taxon>
        <taxon>Methylobacterium</taxon>
    </lineage>
</organism>
<evidence type="ECO:0000256" key="2">
    <source>
        <dbReference type="ARBA" id="ARBA00023125"/>
    </source>
</evidence>
<evidence type="ECO:0000256" key="1">
    <source>
        <dbReference type="ARBA" id="ARBA00023015"/>
    </source>
</evidence>
<dbReference type="InterPro" id="IPR020449">
    <property type="entry name" value="Tscrpt_reg_AraC-type_HTH"/>
</dbReference>
<sequence>MQTLFSTEGVDQDKSFRLWKETLFDRIGPVEQKRIDDAPFEGLIQFVDVGDLRITRLSESALQTEVTPTTLRRRDNTGSVFVLMQLAGVSTSSQDGRDAVQRAGDIVVLGGRPNVHVSSRTDRSFVLELPRERLEDTLGPTRLYTALTVGGDSAVAGLAMNFLIDLVGVSDRLDPDAAMRMSRIGVDLILSGIAERMARDVPRSLHGTVVVQRAKAYVEANLGDPTLDPPQLAAAVGVSLRRLQELFHDHGRHIADWIWERRLEAAARQLNDPASNHVAVSAIACACGFSSPAHFARRFKDRYGLTPSEFRQAAGPHGS</sequence>
<dbReference type="InterPro" id="IPR018062">
    <property type="entry name" value="HTH_AraC-typ_CS"/>
</dbReference>
<dbReference type="PANTHER" id="PTHR46796">
    <property type="entry name" value="HTH-TYPE TRANSCRIPTIONAL ACTIVATOR RHAS-RELATED"/>
    <property type="match status" value="1"/>
</dbReference>
<dbReference type="InterPro" id="IPR009057">
    <property type="entry name" value="Homeodomain-like_sf"/>
</dbReference>
<name>A0ABQ4U5E9_9HYPH</name>
<dbReference type="PANTHER" id="PTHR46796:SF6">
    <property type="entry name" value="ARAC SUBFAMILY"/>
    <property type="match status" value="1"/>
</dbReference>
<keyword evidence="6" id="KW-1185">Reference proteome</keyword>
<evidence type="ECO:0000256" key="3">
    <source>
        <dbReference type="ARBA" id="ARBA00023163"/>
    </source>
</evidence>
<dbReference type="Pfam" id="PF14525">
    <property type="entry name" value="AraC_binding_2"/>
    <property type="match status" value="1"/>
</dbReference>
<protein>
    <submittedName>
        <fullName evidence="5">Transcriptional activator NphR</fullName>
    </submittedName>
</protein>